<dbReference type="Pfam" id="PF11201">
    <property type="entry name" value="DUF2982"/>
    <property type="match status" value="1"/>
</dbReference>
<feature type="transmembrane region" description="Helical" evidence="1">
    <location>
        <begin position="12"/>
        <end position="30"/>
    </location>
</feature>
<evidence type="ECO:0000256" key="1">
    <source>
        <dbReference type="SAM" id="Phobius"/>
    </source>
</evidence>
<evidence type="ECO:0000313" key="2">
    <source>
        <dbReference type="EMBL" id="WNC70654.1"/>
    </source>
</evidence>
<organism evidence="2 3">
    <name type="scientific">Thalassotalea psychrophila</name>
    <dbReference type="NCBI Taxonomy" id="3065647"/>
    <lineage>
        <taxon>Bacteria</taxon>
        <taxon>Pseudomonadati</taxon>
        <taxon>Pseudomonadota</taxon>
        <taxon>Gammaproteobacteria</taxon>
        <taxon>Alteromonadales</taxon>
        <taxon>Colwelliaceae</taxon>
        <taxon>Thalassotalea</taxon>
    </lineage>
</organism>
<dbReference type="EMBL" id="CP134145">
    <property type="protein sequence ID" value="WNC70654.1"/>
    <property type="molecule type" value="Genomic_DNA"/>
</dbReference>
<keyword evidence="1" id="KW-1133">Transmembrane helix</keyword>
<keyword evidence="3" id="KW-1185">Reference proteome</keyword>
<sequence>MLNLAYWHFFKLQLTALMLASFIVVLIGYFKHNEPNISYELTPKTIKYHHRRGQWQINWADVTRIGEVKADIQGENVLLPYIGIKLSSLEALAKSVAPRLANKLIHEQQELIKLAVKNSQLTMAQGTIHFDGFNIKDKLLTGPVGAWLQQSTNLDIAYGYHVYLPEDSLDRDKEQFLSLLKQCHVYSSQYTTT</sequence>
<accession>A0ABY9TSC2</accession>
<proteinExistence type="predicted"/>
<protein>
    <submittedName>
        <fullName evidence="2">DUF2982 domain-containing protein</fullName>
    </submittedName>
</protein>
<dbReference type="RefSeq" id="WP_348389793.1">
    <property type="nucleotide sequence ID" value="NZ_CP134145.1"/>
</dbReference>
<dbReference type="InterPro" id="IPR021367">
    <property type="entry name" value="DUF2982"/>
</dbReference>
<dbReference type="Proteomes" id="UP001258994">
    <property type="component" value="Chromosome"/>
</dbReference>
<keyword evidence="1" id="KW-0812">Transmembrane</keyword>
<name>A0ABY9TSC2_9GAMM</name>
<gene>
    <name evidence="2" type="ORF">RGQ13_10990</name>
</gene>
<keyword evidence="1" id="KW-0472">Membrane</keyword>
<evidence type="ECO:0000313" key="3">
    <source>
        <dbReference type="Proteomes" id="UP001258994"/>
    </source>
</evidence>
<reference evidence="3" key="1">
    <citation type="submission" date="2023-09" db="EMBL/GenBank/DDBJ databases">
        <authorList>
            <person name="Li S."/>
            <person name="Li X."/>
            <person name="Zhang C."/>
            <person name="Zhao Z."/>
        </authorList>
    </citation>
    <scope>NUCLEOTIDE SEQUENCE [LARGE SCALE GENOMIC DNA]</scope>
    <source>
        <strain evidence="3">SQ149</strain>
    </source>
</reference>